<organism evidence="1 2">
    <name type="scientific">Paremcibacter congregatus</name>
    <dbReference type="NCBI Taxonomy" id="2043170"/>
    <lineage>
        <taxon>Bacteria</taxon>
        <taxon>Pseudomonadati</taxon>
        <taxon>Pseudomonadota</taxon>
        <taxon>Alphaproteobacteria</taxon>
        <taxon>Emcibacterales</taxon>
        <taxon>Emcibacteraceae</taxon>
        <taxon>Paremcibacter</taxon>
    </lineage>
</organism>
<dbReference type="EMBL" id="PDEM01000009">
    <property type="protein sequence ID" value="PHZ85524.1"/>
    <property type="molecule type" value="Genomic_DNA"/>
</dbReference>
<sequence length="212" mass="24044">MKNTRVLEKMRSTSSGLIGFCLVLVVGVMSGTVPADAAKKEKRVVPCAHPMFRTLDFWVGDWKVFHKETGELAAFDRVGRTLKGCAIQQSFISLDDHFSSPMVPFRMNGKSLTAFNGQQWVQLWVDNQAGSQVIKGGPEDDKFVLRSEVPVMGHDYKLTWQQQKDGTVRHTARRKKVEAETWDILFDFIYRRNVGNVPLPDEPIEEDDDVSQ</sequence>
<gene>
    <name evidence="1" type="ORF">CRD36_02175</name>
</gene>
<dbReference type="AlphaFoldDB" id="A0A2G4YT64"/>
<proteinExistence type="predicted"/>
<keyword evidence="2" id="KW-1185">Reference proteome</keyword>
<dbReference type="Proteomes" id="UP000229730">
    <property type="component" value="Unassembled WGS sequence"/>
</dbReference>
<accession>A0A2G4YT64</accession>
<protein>
    <recommendedName>
        <fullName evidence="3">DUF1579 domain-containing protein</fullName>
    </recommendedName>
</protein>
<name>A0A2G4YT64_9PROT</name>
<reference evidence="1 2" key="1">
    <citation type="submission" date="2017-10" db="EMBL/GenBank/DDBJ databases">
        <title>Frigbacter circumglobatus gen. nov. sp. nov., isolated from sediment cultured in situ.</title>
        <authorList>
            <person name="Zhao Z."/>
        </authorList>
    </citation>
    <scope>NUCLEOTIDE SEQUENCE [LARGE SCALE GENOMIC DNA]</scope>
    <source>
        <strain evidence="1 2">ZYL</strain>
    </source>
</reference>
<dbReference type="OrthoDB" id="8902597at2"/>
<dbReference type="RefSeq" id="WP_099471106.1">
    <property type="nucleotide sequence ID" value="NZ_CP041025.1"/>
</dbReference>
<comment type="caution">
    <text evidence="1">The sequence shown here is derived from an EMBL/GenBank/DDBJ whole genome shotgun (WGS) entry which is preliminary data.</text>
</comment>
<evidence type="ECO:0000313" key="1">
    <source>
        <dbReference type="EMBL" id="PHZ85524.1"/>
    </source>
</evidence>
<evidence type="ECO:0008006" key="3">
    <source>
        <dbReference type="Google" id="ProtNLM"/>
    </source>
</evidence>
<evidence type="ECO:0000313" key="2">
    <source>
        <dbReference type="Proteomes" id="UP000229730"/>
    </source>
</evidence>
<dbReference type="InParanoid" id="A0A2G4YT64"/>